<feature type="compositionally biased region" description="Basic and acidic residues" evidence="9">
    <location>
        <begin position="413"/>
        <end position="434"/>
    </location>
</feature>
<keyword evidence="11" id="KW-1185">Reference proteome</keyword>
<keyword evidence="5 8" id="KW-0809">Transit peptide</keyword>
<evidence type="ECO:0000256" key="3">
    <source>
        <dbReference type="ARBA" id="ARBA00010787"/>
    </source>
</evidence>
<dbReference type="Gene3D" id="3.30.460.10">
    <property type="entry name" value="Beta Polymerase, domain 2"/>
    <property type="match status" value="1"/>
</dbReference>
<dbReference type="GO" id="GO:0005743">
    <property type="term" value="C:mitochondrial inner membrane"/>
    <property type="evidence" value="ECO:0007669"/>
    <property type="project" value="UniProtKB-SubCell"/>
</dbReference>
<dbReference type="PANTHER" id="PTHR28087:SF1">
    <property type="entry name" value="ATPASE SYNTHESIS PROTEIN 25, MITOCHONDRIAL"/>
    <property type="match status" value="1"/>
</dbReference>
<dbReference type="AlphaFoldDB" id="A0A6A6VZ78"/>
<dbReference type="EMBL" id="ML996580">
    <property type="protein sequence ID" value="KAF2754627.1"/>
    <property type="molecule type" value="Genomic_DNA"/>
</dbReference>
<sequence>MSLTRTVLPSLRCAHCRTFIVNRFATLPIPNTCVARHTQRNTLQSRNISTSASFQLPRIRTNRRKQETEEFEPLVEGINEAIEDQISHDSLGGTSTLETAALPTLQPKFVEPWNAIPQPSDSVEDLEPRIKYTPGNSIPGFKTIYRAAPTSNTAETPSLTTSSSSPSAEESTAPTLAPVPWYLQQSAPTQSSDNPLAARQQIPELPPHPPPVLHTLLSHISTDLGLDDLALLDLRHLDPPSALGNNLIMVIGTARSEKHLHVSADRFCRWIRREFHMKPYAAGLLGRNELKIKLRRKAKRAKVMATAGVTEVEAADDGIRSGWICVTVGRIEEAVDAPQKERPAFIGWGEEEKGCMIVVQMFVEDKREEIDLEELWGSVSEEHWRRQQRIAHKQDQDGNSEMSPDNVEDEHEAESSETSHIKGAEQRRSDEATV</sequence>
<protein>
    <recommendedName>
        <fullName evidence="8">ATPase synthesis protein 25</fullName>
    </recommendedName>
</protein>
<evidence type="ECO:0000313" key="10">
    <source>
        <dbReference type="EMBL" id="KAF2754627.1"/>
    </source>
</evidence>
<keyword evidence="7 8" id="KW-0472">Membrane</keyword>
<keyword evidence="6 8" id="KW-0496">Mitochondrion</keyword>
<reference evidence="10" key="1">
    <citation type="journal article" date="2020" name="Stud. Mycol.">
        <title>101 Dothideomycetes genomes: a test case for predicting lifestyles and emergence of pathogens.</title>
        <authorList>
            <person name="Haridas S."/>
            <person name="Albert R."/>
            <person name="Binder M."/>
            <person name="Bloem J."/>
            <person name="Labutti K."/>
            <person name="Salamov A."/>
            <person name="Andreopoulos B."/>
            <person name="Baker S."/>
            <person name="Barry K."/>
            <person name="Bills G."/>
            <person name="Bluhm B."/>
            <person name="Cannon C."/>
            <person name="Castanera R."/>
            <person name="Culley D."/>
            <person name="Daum C."/>
            <person name="Ezra D."/>
            <person name="Gonzalez J."/>
            <person name="Henrissat B."/>
            <person name="Kuo A."/>
            <person name="Liang C."/>
            <person name="Lipzen A."/>
            <person name="Lutzoni F."/>
            <person name="Magnuson J."/>
            <person name="Mondo S."/>
            <person name="Nolan M."/>
            <person name="Ohm R."/>
            <person name="Pangilinan J."/>
            <person name="Park H.-J."/>
            <person name="Ramirez L."/>
            <person name="Alfaro M."/>
            <person name="Sun H."/>
            <person name="Tritt A."/>
            <person name="Yoshinaga Y."/>
            <person name="Zwiers L.-H."/>
            <person name="Turgeon B."/>
            <person name="Goodwin S."/>
            <person name="Spatafora J."/>
            <person name="Crous P."/>
            <person name="Grigoriev I."/>
        </authorList>
    </citation>
    <scope>NUCLEOTIDE SEQUENCE</scope>
    <source>
        <strain evidence="10">CBS 121739</strain>
    </source>
</reference>
<keyword evidence="4 8" id="KW-0999">Mitochondrion inner membrane</keyword>
<feature type="region of interest" description="Disordered" evidence="9">
    <location>
        <begin position="150"/>
        <end position="174"/>
    </location>
</feature>
<feature type="region of interest" description="Disordered" evidence="9">
    <location>
        <begin position="186"/>
        <end position="206"/>
    </location>
</feature>
<evidence type="ECO:0000256" key="2">
    <source>
        <dbReference type="ARBA" id="ARBA00004443"/>
    </source>
</evidence>
<evidence type="ECO:0000256" key="7">
    <source>
        <dbReference type="ARBA" id="ARBA00023136"/>
    </source>
</evidence>
<dbReference type="GO" id="GO:0048255">
    <property type="term" value="P:mRNA stabilization"/>
    <property type="evidence" value="ECO:0007669"/>
    <property type="project" value="TreeGrafter"/>
</dbReference>
<organism evidence="10 11">
    <name type="scientific">Pseudovirgaria hyperparasitica</name>
    <dbReference type="NCBI Taxonomy" id="470096"/>
    <lineage>
        <taxon>Eukaryota</taxon>
        <taxon>Fungi</taxon>
        <taxon>Dikarya</taxon>
        <taxon>Ascomycota</taxon>
        <taxon>Pezizomycotina</taxon>
        <taxon>Dothideomycetes</taxon>
        <taxon>Dothideomycetes incertae sedis</taxon>
        <taxon>Acrospermales</taxon>
        <taxon>Acrospermaceae</taxon>
        <taxon>Pseudovirgaria</taxon>
    </lineage>
</organism>
<accession>A0A6A6VZ78</accession>
<proteinExistence type="inferred from homology"/>
<comment type="function">
    <text evidence="8">Mitochondrial mRNA stabilization factor.</text>
</comment>
<evidence type="ECO:0000256" key="1">
    <source>
        <dbReference type="ARBA" id="ARBA00003470"/>
    </source>
</evidence>
<dbReference type="PANTHER" id="PTHR28087">
    <property type="entry name" value="ATPASE SYNTHESIS PROTEIN 25, MITOCHONDRIAL"/>
    <property type="match status" value="1"/>
</dbReference>
<dbReference type="GeneID" id="54489547"/>
<comment type="function">
    <text evidence="1">Probable mitochondrial mRNA stabilization factor.</text>
</comment>
<feature type="region of interest" description="Disordered" evidence="9">
    <location>
        <begin position="386"/>
        <end position="434"/>
    </location>
</feature>
<comment type="subcellular location">
    <subcellularLocation>
        <location evidence="2 8">Mitochondrion inner membrane</location>
        <topology evidence="2 8">Peripheral membrane protein</topology>
        <orientation evidence="2 8">Matrix side</orientation>
    </subcellularLocation>
</comment>
<evidence type="ECO:0000256" key="9">
    <source>
        <dbReference type="SAM" id="MobiDB-lite"/>
    </source>
</evidence>
<dbReference type="OrthoDB" id="107372at2759"/>
<feature type="compositionally biased region" description="Low complexity" evidence="9">
    <location>
        <begin position="153"/>
        <end position="174"/>
    </location>
</feature>
<dbReference type="FunFam" id="3.30.460.10:FF:000044">
    <property type="entry name" value="ATPase synthesis protein 25, mitochondrial"/>
    <property type="match status" value="1"/>
</dbReference>
<name>A0A6A6VZ78_9PEZI</name>
<dbReference type="Proteomes" id="UP000799437">
    <property type="component" value="Unassembled WGS sequence"/>
</dbReference>
<comment type="similarity">
    <text evidence="3 8">Belongs to the ATP25 family.</text>
</comment>
<evidence type="ECO:0000256" key="6">
    <source>
        <dbReference type="ARBA" id="ARBA00023128"/>
    </source>
</evidence>
<evidence type="ECO:0000256" key="8">
    <source>
        <dbReference type="RuleBase" id="RU367062"/>
    </source>
</evidence>
<gene>
    <name evidence="10" type="ORF">EJ05DRAFT_514077</name>
</gene>
<evidence type="ECO:0000256" key="4">
    <source>
        <dbReference type="ARBA" id="ARBA00022792"/>
    </source>
</evidence>
<dbReference type="GO" id="GO:0140053">
    <property type="term" value="P:mitochondrial gene expression"/>
    <property type="evidence" value="ECO:0007669"/>
    <property type="project" value="UniProtKB-UniRule"/>
</dbReference>
<dbReference type="RefSeq" id="XP_033597078.1">
    <property type="nucleotide sequence ID" value="XM_033748493.1"/>
</dbReference>
<evidence type="ECO:0000313" key="11">
    <source>
        <dbReference type="Proteomes" id="UP000799437"/>
    </source>
</evidence>
<dbReference type="InterPro" id="IPR043519">
    <property type="entry name" value="NT_sf"/>
</dbReference>
<dbReference type="InterPro" id="IPR040152">
    <property type="entry name" value="Atp25"/>
</dbReference>
<evidence type="ECO:0000256" key="5">
    <source>
        <dbReference type="ARBA" id="ARBA00022946"/>
    </source>
</evidence>